<dbReference type="GO" id="GO:0003824">
    <property type="term" value="F:catalytic activity"/>
    <property type="evidence" value="ECO:0007669"/>
    <property type="project" value="InterPro"/>
</dbReference>
<feature type="compositionally biased region" description="Low complexity" evidence="1">
    <location>
        <begin position="656"/>
        <end position="674"/>
    </location>
</feature>
<feature type="domain" description="Endonuclease/exonuclease/phosphatase" evidence="2">
    <location>
        <begin position="60"/>
        <end position="269"/>
    </location>
</feature>
<feature type="region of interest" description="Disordered" evidence="1">
    <location>
        <begin position="643"/>
        <end position="689"/>
    </location>
</feature>
<dbReference type="Pfam" id="PF03372">
    <property type="entry name" value="Exo_endo_phos"/>
    <property type="match status" value="1"/>
</dbReference>
<dbReference type="Gene3D" id="3.60.10.10">
    <property type="entry name" value="Endonuclease/exonuclease/phosphatase"/>
    <property type="match status" value="1"/>
</dbReference>
<dbReference type="InterPro" id="IPR036691">
    <property type="entry name" value="Endo/exonu/phosph_ase_sf"/>
</dbReference>
<evidence type="ECO:0000259" key="2">
    <source>
        <dbReference type="Pfam" id="PF03372"/>
    </source>
</evidence>
<dbReference type="CDD" id="cd06503">
    <property type="entry name" value="ATP-synt_Fo_b"/>
    <property type="match status" value="1"/>
</dbReference>
<proteinExistence type="predicted"/>
<dbReference type="PANTHER" id="PTHR47510:SF3">
    <property type="entry name" value="ENDO_EXONUCLEASE_PHOSPHATASE DOMAIN-CONTAINING PROTEIN"/>
    <property type="match status" value="1"/>
</dbReference>
<feature type="region of interest" description="Disordered" evidence="1">
    <location>
        <begin position="563"/>
        <end position="617"/>
    </location>
</feature>
<dbReference type="Proteomes" id="UP000440578">
    <property type="component" value="Unassembled WGS sequence"/>
</dbReference>
<dbReference type="InterPro" id="IPR005135">
    <property type="entry name" value="Endo/exonuclease/phosphatase"/>
</dbReference>
<dbReference type="SUPFAM" id="SSF56219">
    <property type="entry name" value="DNase I-like"/>
    <property type="match status" value="1"/>
</dbReference>
<evidence type="ECO:0000313" key="3">
    <source>
        <dbReference type="EMBL" id="KAF0302271.1"/>
    </source>
</evidence>
<dbReference type="EMBL" id="VIIS01001075">
    <property type="protein sequence ID" value="KAF0302271.1"/>
    <property type="molecule type" value="Genomic_DNA"/>
</dbReference>
<feature type="compositionally biased region" description="Basic and acidic residues" evidence="1">
    <location>
        <begin position="675"/>
        <end position="689"/>
    </location>
</feature>
<dbReference type="OrthoDB" id="6380082at2759"/>
<protein>
    <recommendedName>
        <fullName evidence="2">Endonuclease/exonuclease/phosphatase domain-containing protein</fullName>
    </recommendedName>
</protein>
<sequence length="774" mass="86178">MATVERGCPVIWDRRLARRLAPEERPRTLVYPAIVRNTGLIAERPDPAVSSKQLTFGHINIRSLTPKLDDVRLIIRQNKLDALCISETWLTNEVSSDILLFAGYQVFREDRKKAKPGQRRIRGGGVAIVLRDDITASKLKMSPPKDSRLESLWLMVAAPGGQSAVLGATYRPPGEPVTPDIDALRNQLLEVSRHGKPVYLLGDINLDLIRPEKPQVAQYITMLQELNFIQLIQDPTHPGEPSLIDHVVTNMTSITHRAAAVVQTHVSDHDLIIVNAPLPRPKRKPRELMTRSTRDVNYDHLCLDLLQSNWSRLYDSDATSIDDLFTTFLEIWNAAVDQHCPLKSVKLRHPDRPWLTINDDLRKLQAQRDAARRRRDAVRTIESENEYSSLKKEFRRRIAAARVEYFSAPSTATEMWKELRKHALGPSQSTGPGDVPDAAAANRFNSYFAGVGPRITVPPATLPELSDALKRMSGSRATGDDGVSLHLIRRCFPVVGPHVLRVINASIITGRVPAAWKHARVMPIFNETFGSAASSTISAARRRAALSKLAAEQGQRAAAAKAELTRQEAETQAERARQEAETQAERARQEAETQAERARQEAETQAERARQEAELARQRAALEAQQLADEAERRQLELELLEEEEHGHQSSAVDRQALARPAAAAPSEPAAQPREPLRPGDRSSRTRDWVEQSSQYGQLCLHYDADISAATNVTAVISKLPAALALKWGEHAVHSDLVRPTLADLDSWLRRYVAAGRSLTTAAAEQLLIGGRDR</sequence>
<name>A0A6A4WK15_AMPAM</name>
<accession>A0A6A4WK15</accession>
<keyword evidence="4" id="KW-1185">Reference proteome</keyword>
<evidence type="ECO:0000256" key="1">
    <source>
        <dbReference type="SAM" id="MobiDB-lite"/>
    </source>
</evidence>
<comment type="caution">
    <text evidence="3">The sequence shown here is derived from an EMBL/GenBank/DDBJ whole genome shotgun (WGS) entry which is preliminary data.</text>
</comment>
<reference evidence="3 4" key="1">
    <citation type="submission" date="2019-07" db="EMBL/GenBank/DDBJ databases">
        <title>Draft genome assembly of a fouling barnacle, Amphibalanus amphitrite (Darwin, 1854): The first reference genome for Thecostraca.</title>
        <authorList>
            <person name="Kim W."/>
        </authorList>
    </citation>
    <scope>NUCLEOTIDE SEQUENCE [LARGE SCALE GENOMIC DNA]</scope>
    <source>
        <strain evidence="3">SNU_AA5</strain>
        <tissue evidence="3">Soma without cirri and trophi</tissue>
    </source>
</reference>
<organism evidence="3 4">
    <name type="scientific">Amphibalanus amphitrite</name>
    <name type="common">Striped barnacle</name>
    <name type="synonym">Balanus amphitrite</name>
    <dbReference type="NCBI Taxonomy" id="1232801"/>
    <lineage>
        <taxon>Eukaryota</taxon>
        <taxon>Metazoa</taxon>
        <taxon>Ecdysozoa</taxon>
        <taxon>Arthropoda</taxon>
        <taxon>Crustacea</taxon>
        <taxon>Multicrustacea</taxon>
        <taxon>Cirripedia</taxon>
        <taxon>Thoracica</taxon>
        <taxon>Thoracicalcarea</taxon>
        <taxon>Balanomorpha</taxon>
        <taxon>Balanoidea</taxon>
        <taxon>Balanidae</taxon>
        <taxon>Amphibalaninae</taxon>
        <taxon>Amphibalanus</taxon>
    </lineage>
</organism>
<evidence type="ECO:0000313" key="4">
    <source>
        <dbReference type="Proteomes" id="UP000440578"/>
    </source>
</evidence>
<dbReference type="PANTHER" id="PTHR47510">
    <property type="entry name" value="REVERSE TRANSCRIPTASE DOMAIN-CONTAINING PROTEIN"/>
    <property type="match status" value="1"/>
</dbReference>
<dbReference type="AlphaFoldDB" id="A0A6A4WK15"/>
<gene>
    <name evidence="3" type="ORF">FJT64_025623</name>
</gene>